<sequence length="302" mass="33563">MDIDDRFRGISVFMQTANAGSFTLAAERMGLTTSAVGKSIARLEVRLGTRLFHRSTRHLSLTDDGKGFLDSCLRASAELEAGRAALDSRKIAPVGRLRVDLPTVFGRQFVMPVLFDLTNRFSELELEVRFNNRMVNLIDEGVDLAIRIGELEDSSNLVARWLGQHKLVVCGSADYLRMHGIPASPDDLASHRCIAHGRGDITTPWFFARSDGSKDKYRVRGHLQFGNVDVIADAVRMERGLGQLPTWLVNDELASGTLVSVLDEYSTEGVPIHAVWPKVRHTMPKVRVVVDELVRHFAATMP</sequence>
<dbReference type="PROSITE" id="PS50931">
    <property type="entry name" value="HTH_LYSR"/>
    <property type="match status" value="1"/>
</dbReference>
<organism evidence="6 7">
    <name type="scientific">Paraburkholderia dipogonis</name>
    <dbReference type="NCBI Taxonomy" id="1211383"/>
    <lineage>
        <taxon>Bacteria</taxon>
        <taxon>Pseudomonadati</taxon>
        <taxon>Pseudomonadota</taxon>
        <taxon>Betaproteobacteria</taxon>
        <taxon>Burkholderiales</taxon>
        <taxon>Burkholderiaceae</taxon>
        <taxon>Paraburkholderia</taxon>
    </lineage>
</organism>
<dbReference type="InterPro" id="IPR036388">
    <property type="entry name" value="WH-like_DNA-bd_sf"/>
</dbReference>
<comment type="similarity">
    <text evidence="1">Belongs to the LysR transcriptional regulatory family.</text>
</comment>
<dbReference type="CDD" id="cd08475">
    <property type="entry name" value="PBP2_CrgA_like_6"/>
    <property type="match status" value="1"/>
</dbReference>
<dbReference type="SUPFAM" id="SSF46785">
    <property type="entry name" value="Winged helix' DNA-binding domain"/>
    <property type="match status" value="1"/>
</dbReference>
<proteinExistence type="inferred from homology"/>
<protein>
    <submittedName>
        <fullName evidence="6">LysR family transcriptional regulator</fullName>
    </submittedName>
</protein>
<evidence type="ECO:0000256" key="3">
    <source>
        <dbReference type="ARBA" id="ARBA00023125"/>
    </source>
</evidence>
<dbReference type="Pfam" id="PF00126">
    <property type="entry name" value="HTH_1"/>
    <property type="match status" value="1"/>
</dbReference>
<dbReference type="GO" id="GO:0003700">
    <property type="term" value="F:DNA-binding transcription factor activity"/>
    <property type="evidence" value="ECO:0007669"/>
    <property type="project" value="InterPro"/>
</dbReference>
<dbReference type="InterPro" id="IPR000847">
    <property type="entry name" value="LysR_HTH_N"/>
</dbReference>
<dbReference type="GO" id="GO:0003677">
    <property type="term" value="F:DNA binding"/>
    <property type="evidence" value="ECO:0007669"/>
    <property type="project" value="UniProtKB-KW"/>
</dbReference>
<dbReference type="Pfam" id="PF03466">
    <property type="entry name" value="LysR_substrate"/>
    <property type="match status" value="1"/>
</dbReference>
<evidence type="ECO:0000259" key="5">
    <source>
        <dbReference type="PROSITE" id="PS50931"/>
    </source>
</evidence>
<evidence type="ECO:0000313" key="6">
    <source>
        <dbReference type="EMBL" id="TFE39177.1"/>
    </source>
</evidence>
<keyword evidence="3" id="KW-0238">DNA-binding</keyword>
<comment type="caution">
    <text evidence="6">The sequence shown here is derived from an EMBL/GenBank/DDBJ whole genome shotgun (WGS) entry which is preliminary data.</text>
</comment>
<dbReference type="Gene3D" id="3.40.190.290">
    <property type="match status" value="1"/>
</dbReference>
<dbReference type="SUPFAM" id="SSF53850">
    <property type="entry name" value="Periplasmic binding protein-like II"/>
    <property type="match status" value="1"/>
</dbReference>
<dbReference type="Gene3D" id="1.10.10.10">
    <property type="entry name" value="Winged helix-like DNA-binding domain superfamily/Winged helix DNA-binding domain"/>
    <property type="match status" value="1"/>
</dbReference>
<keyword evidence="4" id="KW-0804">Transcription</keyword>
<evidence type="ECO:0000256" key="1">
    <source>
        <dbReference type="ARBA" id="ARBA00009437"/>
    </source>
</evidence>
<dbReference type="EMBL" id="SNVI01000002">
    <property type="protein sequence ID" value="TFE39177.1"/>
    <property type="molecule type" value="Genomic_DNA"/>
</dbReference>
<dbReference type="FunFam" id="1.10.10.10:FF:000001">
    <property type="entry name" value="LysR family transcriptional regulator"/>
    <property type="match status" value="1"/>
</dbReference>
<name>A0A4Y8MNW1_9BURK</name>
<dbReference type="PANTHER" id="PTHR30537:SF5">
    <property type="entry name" value="HTH-TYPE TRANSCRIPTIONAL ACTIVATOR TTDR-RELATED"/>
    <property type="match status" value="1"/>
</dbReference>
<gene>
    <name evidence="6" type="ORF">E2553_20145</name>
</gene>
<evidence type="ECO:0000313" key="7">
    <source>
        <dbReference type="Proteomes" id="UP000297385"/>
    </source>
</evidence>
<dbReference type="RefSeq" id="WP_134459251.1">
    <property type="nucleotide sequence ID" value="NZ_JBHMFL010000110.1"/>
</dbReference>
<keyword evidence="2" id="KW-0805">Transcription regulation</keyword>
<evidence type="ECO:0000256" key="4">
    <source>
        <dbReference type="ARBA" id="ARBA00023163"/>
    </source>
</evidence>
<reference evidence="6 7" key="1">
    <citation type="submission" date="2019-03" db="EMBL/GenBank/DDBJ databases">
        <title>Complete Genome Sequence of Paraburkholderia dipogonis ICMP 19430T, a Nitrogen-fixing Symbiont of the South African Invasive Legume Dipogon lignosus in New Zealand.</title>
        <authorList>
            <person name="De Meyer S.E."/>
        </authorList>
    </citation>
    <scope>NUCLEOTIDE SEQUENCE [LARGE SCALE GENOMIC DNA]</scope>
    <source>
        <strain evidence="6 7">ICMP 19430</strain>
    </source>
</reference>
<dbReference type="GeneID" id="97304622"/>
<evidence type="ECO:0000256" key="2">
    <source>
        <dbReference type="ARBA" id="ARBA00023015"/>
    </source>
</evidence>
<dbReference type="AlphaFoldDB" id="A0A4Y8MNW1"/>
<dbReference type="InterPro" id="IPR058163">
    <property type="entry name" value="LysR-type_TF_proteobact-type"/>
</dbReference>
<dbReference type="InterPro" id="IPR036390">
    <property type="entry name" value="WH_DNA-bd_sf"/>
</dbReference>
<dbReference type="InterPro" id="IPR005119">
    <property type="entry name" value="LysR_subst-bd"/>
</dbReference>
<accession>A0A4Y8MNW1</accession>
<feature type="domain" description="HTH lysR-type" evidence="5">
    <location>
        <begin position="5"/>
        <end position="62"/>
    </location>
</feature>
<dbReference type="PANTHER" id="PTHR30537">
    <property type="entry name" value="HTH-TYPE TRANSCRIPTIONAL REGULATOR"/>
    <property type="match status" value="1"/>
</dbReference>
<dbReference type="Proteomes" id="UP000297385">
    <property type="component" value="Unassembled WGS sequence"/>
</dbReference>